<reference evidence="2" key="1">
    <citation type="journal article" date="2019" name="Int. J. Syst. Evol. Microbiol.">
        <title>The Global Catalogue of Microorganisms (GCM) 10K type strain sequencing project: providing services to taxonomists for standard genome sequencing and annotation.</title>
        <authorList>
            <consortium name="The Broad Institute Genomics Platform"/>
            <consortium name="The Broad Institute Genome Sequencing Center for Infectious Disease"/>
            <person name="Wu L."/>
            <person name="Ma J."/>
        </authorList>
    </citation>
    <scope>NUCLEOTIDE SEQUENCE [LARGE SCALE GENOMIC DNA]</scope>
    <source>
        <strain evidence="2">CGMCC 4.7405</strain>
    </source>
</reference>
<evidence type="ECO:0000313" key="1">
    <source>
        <dbReference type="EMBL" id="MFC3891808.1"/>
    </source>
</evidence>
<dbReference type="EMBL" id="JBHRZI010000011">
    <property type="protein sequence ID" value="MFC3891808.1"/>
    <property type="molecule type" value="Genomic_DNA"/>
</dbReference>
<comment type="caution">
    <text evidence="1">The sequence shown here is derived from an EMBL/GenBank/DDBJ whole genome shotgun (WGS) entry which is preliminary data.</text>
</comment>
<dbReference type="Proteomes" id="UP001595690">
    <property type="component" value="Unassembled WGS sequence"/>
</dbReference>
<proteinExistence type="predicted"/>
<protein>
    <submittedName>
        <fullName evidence="1">Uncharacterized protein</fullName>
    </submittedName>
</protein>
<sequence>MAKIARSPEAVGVTTDPPMGGCQGRIQFNTEANYVEYYLVDSKTQYYGDVICTATGPNQAMAELSAQSDYRIDDQVRSQAEFYSCYDCLSAWSTSTGYCLQGPQKCWGTYTARVTVTMLLPDGWYWPQKPWDGCVLFGGQYPPEAYCEVDSTPAEIPYVYSG</sequence>
<keyword evidence="2" id="KW-1185">Reference proteome</keyword>
<evidence type="ECO:0000313" key="2">
    <source>
        <dbReference type="Proteomes" id="UP001595690"/>
    </source>
</evidence>
<gene>
    <name evidence="1" type="ORF">ACFOWZ_09980</name>
</gene>
<dbReference type="RefSeq" id="WP_382371376.1">
    <property type="nucleotide sequence ID" value="NZ_JBHRZI010000011.1"/>
</dbReference>
<accession>A0ABV8BNB3</accession>
<organism evidence="1 2">
    <name type="scientific">Lentzea rhizosphaerae</name>
    <dbReference type="NCBI Taxonomy" id="2041025"/>
    <lineage>
        <taxon>Bacteria</taxon>
        <taxon>Bacillati</taxon>
        <taxon>Actinomycetota</taxon>
        <taxon>Actinomycetes</taxon>
        <taxon>Pseudonocardiales</taxon>
        <taxon>Pseudonocardiaceae</taxon>
        <taxon>Lentzea</taxon>
    </lineage>
</organism>
<name>A0ABV8BNB3_9PSEU</name>